<name>A0A9P8Q5Z5_WICPI</name>
<keyword evidence="2" id="KW-1185">Reference proteome</keyword>
<sequence>MKHLYDVGDHMQFILWDLQHGVEHGYELGTHLFTWDGLKVTVRGCDDVFVGLRPLWGGDDVVDIVGRRSEVGAVDSFCNFALGTESVRSQLGNCVLVDGVQRRRRRRSTCLNSTFQIQLFEHVQSCSLCRALGHRFLRIIDGVDLQPFSFVSLEHDWETVVPRSDQGVFISEEN</sequence>
<dbReference type="EMBL" id="JAEUBG010002245">
    <property type="protein sequence ID" value="KAH3684962.1"/>
    <property type="molecule type" value="Genomic_DNA"/>
</dbReference>
<accession>A0A9P8Q5Z5</accession>
<gene>
    <name evidence="1" type="ORF">WICPIJ_004073</name>
</gene>
<reference evidence="1" key="2">
    <citation type="submission" date="2021-01" db="EMBL/GenBank/DDBJ databases">
        <authorList>
            <person name="Schikora-Tamarit M.A."/>
        </authorList>
    </citation>
    <scope>NUCLEOTIDE SEQUENCE</scope>
    <source>
        <strain evidence="1">CBS2887</strain>
    </source>
</reference>
<dbReference type="Proteomes" id="UP000774326">
    <property type="component" value="Unassembled WGS sequence"/>
</dbReference>
<protein>
    <submittedName>
        <fullName evidence="1">Uncharacterized protein</fullName>
    </submittedName>
</protein>
<organism evidence="1 2">
    <name type="scientific">Wickerhamomyces pijperi</name>
    <name type="common">Yeast</name>
    <name type="synonym">Pichia pijperi</name>
    <dbReference type="NCBI Taxonomy" id="599730"/>
    <lineage>
        <taxon>Eukaryota</taxon>
        <taxon>Fungi</taxon>
        <taxon>Dikarya</taxon>
        <taxon>Ascomycota</taxon>
        <taxon>Saccharomycotina</taxon>
        <taxon>Saccharomycetes</taxon>
        <taxon>Phaffomycetales</taxon>
        <taxon>Wickerhamomycetaceae</taxon>
        <taxon>Wickerhamomyces</taxon>
    </lineage>
</organism>
<evidence type="ECO:0000313" key="2">
    <source>
        <dbReference type="Proteomes" id="UP000774326"/>
    </source>
</evidence>
<comment type="caution">
    <text evidence="1">The sequence shown here is derived from an EMBL/GenBank/DDBJ whole genome shotgun (WGS) entry which is preliminary data.</text>
</comment>
<evidence type="ECO:0000313" key="1">
    <source>
        <dbReference type="EMBL" id="KAH3684962.1"/>
    </source>
</evidence>
<proteinExistence type="predicted"/>
<dbReference type="AlphaFoldDB" id="A0A9P8Q5Z5"/>
<reference evidence="1" key="1">
    <citation type="journal article" date="2021" name="Open Biol.">
        <title>Shared evolutionary footprints suggest mitochondrial oxidative damage underlies multiple complex I losses in fungi.</title>
        <authorList>
            <person name="Schikora-Tamarit M.A."/>
            <person name="Marcet-Houben M."/>
            <person name="Nosek J."/>
            <person name="Gabaldon T."/>
        </authorList>
    </citation>
    <scope>NUCLEOTIDE SEQUENCE</scope>
    <source>
        <strain evidence="1">CBS2887</strain>
    </source>
</reference>